<dbReference type="Proteomes" id="UP000030993">
    <property type="component" value="Unassembled WGS sequence"/>
</dbReference>
<dbReference type="Gene3D" id="3.40.50.1010">
    <property type="entry name" value="5'-nuclease"/>
    <property type="match status" value="1"/>
</dbReference>
<accession>A0A0B2JVL4</accession>
<dbReference type="InterPro" id="IPR029060">
    <property type="entry name" value="PIN-like_dom_sf"/>
</dbReference>
<keyword evidence="2" id="KW-1185">Reference proteome</keyword>
<sequence length="145" mass="16435">MRLYFDTCCYNRPFDDLSQARLQEEADIILAVVARAYLNDWTIVGSAALELEIAAISDEVRKEKVAIMYRVVTESVERDAVVIERSKYLQREGLHPMDSMHVALAEKADAVFLTVDDKLLKICKRLGLNAMSPVECLREVVQNEG</sequence>
<dbReference type="SUPFAM" id="SSF88723">
    <property type="entry name" value="PIN domain-like"/>
    <property type="match status" value="1"/>
</dbReference>
<dbReference type="AlphaFoldDB" id="A0A0B2JVL4"/>
<name>A0A0B2JVL4_9FIRM</name>
<gene>
    <name evidence="1" type="ORF">NZ47_09190</name>
</gene>
<evidence type="ECO:0000313" key="1">
    <source>
        <dbReference type="EMBL" id="KHM51664.1"/>
    </source>
</evidence>
<comment type="caution">
    <text evidence="1">The sequence shown here is derived from an EMBL/GenBank/DDBJ whole genome shotgun (WGS) entry which is preliminary data.</text>
</comment>
<reference evidence="1 2" key="1">
    <citation type="journal article" date="2013" name="PLoS ONE">
        <title>Identification and characterization of three novel lipases belonging to families II and V from Anaerovibrio lipolyticus 5ST.</title>
        <authorList>
            <person name="Prive F."/>
            <person name="Kaderbhai N.N."/>
            <person name="Girdwood S."/>
            <person name="Worgan H.J."/>
            <person name="Pinloche E."/>
            <person name="Scollan N.D."/>
            <person name="Huws S.A."/>
            <person name="Newbold C.J."/>
        </authorList>
    </citation>
    <scope>NUCLEOTIDE SEQUENCE [LARGE SCALE GENOMIC DNA]</scope>
    <source>
        <strain evidence="1 2">5S</strain>
    </source>
</reference>
<dbReference type="EMBL" id="JSCE01000179">
    <property type="protein sequence ID" value="KHM51664.1"/>
    <property type="molecule type" value="Genomic_DNA"/>
</dbReference>
<dbReference type="STRING" id="82374.NZ47_09190"/>
<evidence type="ECO:0008006" key="3">
    <source>
        <dbReference type="Google" id="ProtNLM"/>
    </source>
</evidence>
<evidence type="ECO:0000313" key="2">
    <source>
        <dbReference type="Proteomes" id="UP000030993"/>
    </source>
</evidence>
<proteinExistence type="predicted"/>
<organism evidence="1 2">
    <name type="scientific">Anaerovibrio lipolyticus</name>
    <dbReference type="NCBI Taxonomy" id="82374"/>
    <lineage>
        <taxon>Bacteria</taxon>
        <taxon>Bacillati</taxon>
        <taxon>Bacillota</taxon>
        <taxon>Negativicutes</taxon>
        <taxon>Selenomonadales</taxon>
        <taxon>Selenomonadaceae</taxon>
        <taxon>Anaerovibrio</taxon>
    </lineage>
</organism>
<protein>
    <recommendedName>
        <fullName evidence="3">PIN domain-containing protein</fullName>
    </recommendedName>
</protein>
<dbReference type="RefSeq" id="WP_039209604.1">
    <property type="nucleotide sequence ID" value="NZ_JSCE01000179.1"/>
</dbReference>